<dbReference type="InterPro" id="IPR050911">
    <property type="entry name" value="DRAM/TMEM150_Autophagy_Mod"/>
</dbReference>
<evidence type="ECO:0000313" key="8">
    <source>
        <dbReference type="EMBL" id="CAH3025852.1"/>
    </source>
</evidence>
<keyword evidence="5 6" id="KW-0472">Membrane</keyword>
<evidence type="ECO:0000256" key="4">
    <source>
        <dbReference type="ARBA" id="ARBA00022989"/>
    </source>
</evidence>
<keyword evidence="3 6" id="KW-0812">Transmembrane</keyword>
<evidence type="ECO:0000313" key="9">
    <source>
        <dbReference type="Proteomes" id="UP001159427"/>
    </source>
</evidence>
<reference evidence="8 9" key="1">
    <citation type="submission" date="2022-05" db="EMBL/GenBank/DDBJ databases">
        <authorList>
            <consortium name="Genoscope - CEA"/>
            <person name="William W."/>
        </authorList>
    </citation>
    <scope>NUCLEOTIDE SEQUENCE [LARGE SCALE GENOMIC DNA]</scope>
</reference>
<evidence type="ECO:0000256" key="3">
    <source>
        <dbReference type="ARBA" id="ARBA00022692"/>
    </source>
</evidence>
<organism evidence="8 9">
    <name type="scientific">Porites evermanni</name>
    <dbReference type="NCBI Taxonomy" id="104178"/>
    <lineage>
        <taxon>Eukaryota</taxon>
        <taxon>Metazoa</taxon>
        <taxon>Cnidaria</taxon>
        <taxon>Anthozoa</taxon>
        <taxon>Hexacorallia</taxon>
        <taxon>Scleractinia</taxon>
        <taxon>Fungiina</taxon>
        <taxon>Poritidae</taxon>
        <taxon>Porites</taxon>
    </lineage>
</organism>
<dbReference type="Proteomes" id="UP001159427">
    <property type="component" value="Unassembled WGS sequence"/>
</dbReference>
<keyword evidence="4 6" id="KW-1133">Transmembrane helix</keyword>
<dbReference type="PANTHER" id="PTHR21324:SF2">
    <property type="entry name" value="EG:22E5.9 PROTEIN"/>
    <property type="match status" value="1"/>
</dbReference>
<keyword evidence="9" id="KW-1185">Reference proteome</keyword>
<gene>
    <name evidence="8" type="ORF">PEVE_00027344</name>
</gene>
<evidence type="ECO:0000259" key="7">
    <source>
        <dbReference type="Pfam" id="PF10277"/>
    </source>
</evidence>
<proteinExistence type="inferred from homology"/>
<feature type="transmembrane region" description="Helical" evidence="6">
    <location>
        <begin position="164"/>
        <end position="185"/>
    </location>
</feature>
<feature type="transmembrane region" description="Helical" evidence="6">
    <location>
        <begin position="99"/>
        <end position="119"/>
    </location>
</feature>
<dbReference type="Pfam" id="PF10277">
    <property type="entry name" value="Frag1"/>
    <property type="match status" value="1"/>
</dbReference>
<comment type="similarity">
    <text evidence="2">Belongs to the DRAM/TMEM150 family.</text>
</comment>
<evidence type="ECO:0000256" key="1">
    <source>
        <dbReference type="ARBA" id="ARBA00004127"/>
    </source>
</evidence>
<feature type="domain" description="CWH43-like N-terminal" evidence="7">
    <location>
        <begin position="9"/>
        <end position="242"/>
    </location>
</feature>
<name>A0ABN8M8P6_9CNID</name>
<comment type="subcellular location">
    <subcellularLocation>
        <location evidence="1">Endomembrane system</location>
        <topology evidence="1">Multi-pass membrane protein</topology>
    </subcellularLocation>
</comment>
<dbReference type="InterPro" id="IPR019402">
    <property type="entry name" value="CWH43_N"/>
</dbReference>
<accession>A0ABN8M8P6</accession>
<feature type="transmembrane region" description="Helical" evidence="6">
    <location>
        <begin position="131"/>
        <end position="152"/>
    </location>
</feature>
<evidence type="ECO:0000256" key="6">
    <source>
        <dbReference type="SAM" id="Phobius"/>
    </source>
</evidence>
<feature type="transmembrane region" description="Helical" evidence="6">
    <location>
        <begin position="60"/>
        <end position="78"/>
    </location>
</feature>
<feature type="transmembrane region" description="Helical" evidence="6">
    <location>
        <begin position="12"/>
        <end position="31"/>
    </location>
</feature>
<evidence type="ECO:0000256" key="2">
    <source>
        <dbReference type="ARBA" id="ARBA00006565"/>
    </source>
</evidence>
<protein>
    <recommendedName>
        <fullName evidence="7">CWH43-like N-terminal domain-containing protein</fullName>
    </recommendedName>
</protein>
<dbReference type="EMBL" id="CALNXI010000375">
    <property type="protein sequence ID" value="CAH3025852.1"/>
    <property type="molecule type" value="Genomic_DNA"/>
</dbReference>
<comment type="caution">
    <text evidence="8">The sequence shown here is derived from an EMBL/GenBank/DDBJ whole genome shotgun (WGS) entry which is preliminary data.</text>
</comment>
<dbReference type="PANTHER" id="PTHR21324">
    <property type="entry name" value="FASTING-INDUCIBLE INTEGRAL MEMBRANE PROTEIN TM6P1-RELATED"/>
    <property type="match status" value="1"/>
</dbReference>
<evidence type="ECO:0000256" key="5">
    <source>
        <dbReference type="ARBA" id="ARBA00023136"/>
    </source>
</evidence>
<sequence>MFSDFSFGYGYLPVGWAIFTSLTFLMCYGIAVSQHHIYPFVPAISDTGARVPESNIFSEFFNFSMVLMALSLFVRYLQFEMLTKGLDSLDLLLRRLNKVGLGCGLVSVFGGTIIANFPSNEQDNMIYVHDAGAVLLFGSGALYCWVQCCLTYKLTQLGINSQFLFAVRFILTCVITAFGSIFFVAEIFAYEEFRHQTAHVVANWQPSDPGYSVHVLSNVSEWIAALCFGLFGITFFEEFQKISLHVECSEKYVQDRQSSPLLEYANIDSGDEE</sequence>